<dbReference type="SMART" id="SM00534">
    <property type="entry name" value="MUTSac"/>
    <property type="match status" value="1"/>
</dbReference>
<evidence type="ECO:0000256" key="2">
    <source>
        <dbReference type="ARBA" id="ARBA00022741"/>
    </source>
</evidence>
<evidence type="ECO:0000259" key="6">
    <source>
        <dbReference type="PROSITE" id="PS00486"/>
    </source>
</evidence>
<dbReference type="Gene3D" id="1.10.1420.10">
    <property type="match status" value="2"/>
</dbReference>
<protein>
    <submittedName>
        <fullName evidence="7">Putative DNA mismatch repair protein</fullName>
    </submittedName>
</protein>
<dbReference type="PANTHER" id="PTHR11361:SF20">
    <property type="entry name" value="MUTS PROTEIN HOMOLOG 5"/>
    <property type="match status" value="1"/>
</dbReference>
<dbReference type="GO" id="GO:0005524">
    <property type="term" value="F:ATP binding"/>
    <property type="evidence" value="ECO:0007669"/>
    <property type="project" value="UniProtKB-KW"/>
</dbReference>
<dbReference type="InterPro" id="IPR000432">
    <property type="entry name" value="DNA_mismatch_repair_MutS_C"/>
</dbReference>
<accession>A0A1E7FFY4</accession>
<proteinExistence type="inferred from homology"/>
<dbReference type="GO" id="GO:0140664">
    <property type="term" value="F:ATP-dependent DNA damage sensor activity"/>
    <property type="evidence" value="ECO:0007669"/>
    <property type="project" value="InterPro"/>
</dbReference>
<evidence type="ECO:0000256" key="4">
    <source>
        <dbReference type="ARBA" id="ARBA00023125"/>
    </source>
</evidence>
<dbReference type="GO" id="GO:0051026">
    <property type="term" value="P:chiasma assembly"/>
    <property type="evidence" value="ECO:0007669"/>
    <property type="project" value="TreeGrafter"/>
</dbReference>
<sequence length="623" mass="70328">MISFRCLVIKKGRGGRQLLREWMLKPLINLEAIRTRHDATEFFLHPTMQTSVGVLLSLLKNVGPIDKILLRIQKCTTKPNDFLILTTTLSAAISISNVLRNDILSFMDAQQPDSSKKLCSQYFSELHSQCNVEDLIDLRERITAIVDVELTIENKKATLVIRHGFHEELDLWKEQYEYLEDTLAELANHLFQKHNQLDGLSVVFVPQIGYLVGLNKDLISHAQIKLPDDFVHQFQQDSEVFFKCDEVRNMDDEIGDLDGLIKDTERSIVTELEEDILETENELRECFKALSSLDCILSFADCASDLGFTRPRLIDDDDVVSVQSQSQQQQQQQQKRRQVIYIKDGRHPLQEIICEREFVTNDVQIDDLDRILCVTGSNYSGKSCYLRQVGLLVYMAHIGSFIPCSQAIISITDQIFARVSTIETCSRPQSSYQLELTEMASIILKATPKSLVLIDEFGKGTNPASGIAILGAALKQLSKIQCKSVCTTHFLELFTMNVIKDQDAGIRARRMAIHLPDGDDDSATPLFKLEDGVASSSAGLICAKNAGVSHTVIDRAKEIIQTMRARKFIRPLPEATKQIPKFSATERYMLAFFASVDSWESGTCSDEQVKHLLLLLEKVNPHE</sequence>
<feature type="coiled-coil region" evidence="5">
    <location>
        <begin position="262"/>
        <end position="289"/>
    </location>
</feature>
<dbReference type="OrthoDB" id="29596at2759"/>
<dbReference type="InterPro" id="IPR011184">
    <property type="entry name" value="DNA_mismatch_repair_Msh2"/>
</dbReference>
<dbReference type="InterPro" id="IPR027417">
    <property type="entry name" value="P-loop_NTPase"/>
</dbReference>
<dbReference type="GO" id="GO:0030983">
    <property type="term" value="F:mismatched DNA binding"/>
    <property type="evidence" value="ECO:0007669"/>
    <property type="project" value="InterPro"/>
</dbReference>
<dbReference type="SUPFAM" id="SSF52540">
    <property type="entry name" value="P-loop containing nucleoside triphosphate hydrolases"/>
    <property type="match status" value="1"/>
</dbReference>
<dbReference type="PROSITE" id="PS00486">
    <property type="entry name" value="DNA_MISMATCH_REPAIR_2"/>
    <property type="match status" value="1"/>
</dbReference>
<dbReference type="PANTHER" id="PTHR11361">
    <property type="entry name" value="DNA MISMATCH REPAIR PROTEIN MUTS FAMILY MEMBER"/>
    <property type="match status" value="1"/>
</dbReference>
<dbReference type="InParanoid" id="A0A1E7FFY4"/>
<dbReference type="EMBL" id="KV784358">
    <property type="protein sequence ID" value="OEU17080.1"/>
    <property type="molecule type" value="Genomic_DNA"/>
</dbReference>
<dbReference type="InterPro" id="IPR007696">
    <property type="entry name" value="DNA_mismatch_repair_MutS_core"/>
</dbReference>
<keyword evidence="5" id="KW-0175">Coiled coil</keyword>
<dbReference type="GO" id="GO:0006298">
    <property type="term" value="P:mismatch repair"/>
    <property type="evidence" value="ECO:0007669"/>
    <property type="project" value="InterPro"/>
</dbReference>
<keyword evidence="8" id="KW-1185">Reference proteome</keyword>
<dbReference type="Gene3D" id="3.40.50.300">
    <property type="entry name" value="P-loop containing nucleotide triphosphate hydrolases"/>
    <property type="match status" value="1"/>
</dbReference>
<dbReference type="PIRSF" id="PIRSF005813">
    <property type="entry name" value="MSH2"/>
    <property type="match status" value="1"/>
</dbReference>
<dbReference type="Pfam" id="PF00488">
    <property type="entry name" value="MutS_V"/>
    <property type="match status" value="1"/>
</dbReference>
<dbReference type="SUPFAM" id="SSF48334">
    <property type="entry name" value="DNA repair protein MutS, domain III"/>
    <property type="match status" value="1"/>
</dbReference>
<dbReference type="Proteomes" id="UP000095751">
    <property type="component" value="Unassembled WGS sequence"/>
</dbReference>
<evidence type="ECO:0000313" key="8">
    <source>
        <dbReference type="Proteomes" id="UP000095751"/>
    </source>
</evidence>
<reference evidence="7 8" key="1">
    <citation type="submission" date="2016-09" db="EMBL/GenBank/DDBJ databases">
        <title>Extensive genetic diversity and differential bi-allelic expression allows diatom success in the polar Southern Ocean.</title>
        <authorList>
            <consortium name="DOE Joint Genome Institute"/>
            <person name="Mock T."/>
            <person name="Otillar R.P."/>
            <person name="Strauss J."/>
            <person name="Dupont C."/>
            <person name="Frickenhaus S."/>
            <person name="Maumus F."/>
            <person name="Mcmullan M."/>
            <person name="Sanges R."/>
            <person name="Schmutz J."/>
            <person name="Toseland A."/>
            <person name="Valas R."/>
            <person name="Veluchamy A."/>
            <person name="Ward B.J."/>
            <person name="Allen A."/>
            <person name="Barry K."/>
            <person name="Falciatore A."/>
            <person name="Ferrante M."/>
            <person name="Fortunato A.E."/>
            <person name="Gloeckner G."/>
            <person name="Gruber A."/>
            <person name="Hipkin R."/>
            <person name="Janech M."/>
            <person name="Kroth P."/>
            <person name="Leese F."/>
            <person name="Lindquist E."/>
            <person name="Lyon B.R."/>
            <person name="Martin J."/>
            <person name="Mayer C."/>
            <person name="Parker M."/>
            <person name="Quesneville H."/>
            <person name="Raymond J."/>
            <person name="Uhlig C."/>
            <person name="Valentin K.U."/>
            <person name="Worden A.Z."/>
            <person name="Armbrust E.V."/>
            <person name="Bowler C."/>
            <person name="Green B."/>
            <person name="Moulton V."/>
            <person name="Van Oosterhout C."/>
            <person name="Grigoriev I."/>
        </authorList>
    </citation>
    <scope>NUCLEOTIDE SEQUENCE [LARGE SCALE GENOMIC DNA]</scope>
    <source>
        <strain evidence="7 8">CCMP1102</strain>
    </source>
</reference>
<feature type="domain" description="DNA mismatch repair proteins mutS family" evidence="6">
    <location>
        <begin position="450"/>
        <end position="466"/>
    </location>
</feature>
<keyword evidence="3" id="KW-0067">ATP-binding</keyword>
<dbReference type="InterPro" id="IPR007861">
    <property type="entry name" value="DNA_mismatch_repair_MutS_clamp"/>
</dbReference>
<dbReference type="Pfam" id="PF05192">
    <property type="entry name" value="MutS_III"/>
    <property type="match status" value="1"/>
</dbReference>
<comment type="similarity">
    <text evidence="1">Belongs to the DNA mismatch repair MutS family.</text>
</comment>
<keyword evidence="4" id="KW-0238">DNA-binding</keyword>
<dbReference type="SMART" id="SM00533">
    <property type="entry name" value="MUTSd"/>
    <property type="match status" value="1"/>
</dbReference>
<evidence type="ECO:0000256" key="3">
    <source>
        <dbReference type="ARBA" id="ARBA00022840"/>
    </source>
</evidence>
<dbReference type="InterPro" id="IPR045076">
    <property type="entry name" value="MutS"/>
</dbReference>
<evidence type="ECO:0000256" key="5">
    <source>
        <dbReference type="SAM" id="Coils"/>
    </source>
</evidence>
<keyword evidence="2" id="KW-0547">Nucleotide-binding</keyword>
<dbReference type="InterPro" id="IPR036187">
    <property type="entry name" value="DNA_mismatch_repair_MutS_sf"/>
</dbReference>
<evidence type="ECO:0000256" key="1">
    <source>
        <dbReference type="ARBA" id="ARBA00006271"/>
    </source>
</evidence>
<organism evidence="7 8">
    <name type="scientific">Fragilariopsis cylindrus CCMP1102</name>
    <dbReference type="NCBI Taxonomy" id="635003"/>
    <lineage>
        <taxon>Eukaryota</taxon>
        <taxon>Sar</taxon>
        <taxon>Stramenopiles</taxon>
        <taxon>Ochrophyta</taxon>
        <taxon>Bacillariophyta</taxon>
        <taxon>Bacillariophyceae</taxon>
        <taxon>Bacillariophycidae</taxon>
        <taxon>Bacillariales</taxon>
        <taxon>Bacillariaceae</taxon>
        <taxon>Fragilariopsis</taxon>
    </lineage>
</organism>
<dbReference type="KEGG" id="fcy:FRACYDRAFT_291615"/>
<name>A0A1E7FFY4_9STRA</name>
<dbReference type="Pfam" id="PF05190">
    <property type="entry name" value="MutS_IV"/>
    <property type="match status" value="1"/>
</dbReference>
<gene>
    <name evidence="7" type="primary">MSH5</name>
    <name evidence="7" type="ORF">FRACYDRAFT_291615</name>
</gene>
<dbReference type="GO" id="GO:0005634">
    <property type="term" value="C:nucleus"/>
    <property type="evidence" value="ECO:0007669"/>
    <property type="project" value="TreeGrafter"/>
</dbReference>
<dbReference type="AlphaFoldDB" id="A0A1E7FFY4"/>
<evidence type="ECO:0000313" key="7">
    <source>
        <dbReference type="EMBL" id="OEU17080.1"/>
    </source>
</evidence>